<evidence type="ECO:0000256" key="9">
    <source>
        <dbReference type="SAM" id="SignalP"/>
    </source>
</evidence>
<feature type="signal peptide" evidence="9">
    <location>
        <begin position="1"/>
        <end position="23"/>
    </location>
</feature>
<keyword evidence="11" id="KW-0645">Protease</keyword>
<dbReference type="PRINTS" id="PR00722">
    <property type="entry name" value="CHYMOTRYPSIN"/>
</dbReference>
<dbReference type="Gene3D" id="2.40.10.10">
    <property type="entry name" value="Trypsin-like serine proteases"/>
    <property type="match status" value="2"/>
</dbReference>
<dbReference type="PROSITE" id="PS00134">
    <property type="entry name" value="TRYPSIN_HIS"/>
    <property type="match status" value="1"/>
</dbReference>
<evidence type="ECO:0000256" key="6">
    <source>
        <dbReference type="ARBA" id="ARBA00023157"/>
    </source>
</evidence>
<evidence type="ECO:0000256" key="2">
    <source>
        <dbReference type="ARBA" id="ARBA00022525"/>
    </source>
</evidence>
<name>A0A023ENZ8_AEDAL</name>
<dbReference type="InterPro" id="IPR043504">
    <property type="entry name" value="Peptidase_S1_PA_chymotrypsin"/>
</dbReference>
<dbReference type="GO" id="GO:0005576">
    <property type="term" value="C:extracellular region"/>
    <property type="evidence" value="ECO:0007669"/>
    <property type="project" value="UniProtKB-SubCell"/>
</dbReference>
<evidence type="ECO:0000313" key="11">
    <source>
        <dbReference type="EMBL" id="JAC10686.1"/>
    </source>
</evidence>
<comment type="similarity">
    <text evidence="8">Belongs to the peptidase S1 family. CLIP subfamily.</text>
</comment>
<evidence type="ECO:0000256" key="5">
    <source>
        <dbReference type="ARBA" id="ARBA00022859"/>
    </source>
</evidence>
<evidence type="ECO:0000256" key="7">
    <source>
        <dbReference type="ARBA" id="ARBA00023180"/>
    </source>
</evidence>
<dbReference type="Pfam" id="PF00089">
    <property type="entry name" value="Trypsin"/>
    <property type="match status" value="1"/>
</dbReference>
<dbReference type="VEuPathDB" id="VectorBase:AALC636_036791"/>
<keyword evidence="6" id="KW-1015">Disulfide bond</keyword>
<dbReference type="InterPro" id="IPR009003">
    <property type="entry name" value="Peptidase_S1_PA"/>
</dbReference>
<dbReference type="PANTHER" id="PTHR24256">
    <property type="entry name" value="TRYPTASE-RELATED"/>
    <property type="match status" value="1"/>
</dbReference>
<evidence type="ECO:0000256" key="3">
    <source>
        <dbReference type="ARBA" id="ARBA00022588"/>
    </source>
</evidence>
<dbReference type="EMBL" id="GAPW01002912">
    <property type="protein sequence ID" value="JAC10686.1"/>
    <property type="molecule type" value="mRNA"/>
</dbReference>
<feature type="domain" description="Peptidase S1" evidence="10">
    <location>
        <begin position="48"/>
        <end position="298"/>
    </location>
</feature>
<dbReference type="GO" id="GO:0004252">
    <property type="term" value="F:serine-type endopeptidase activity"/>
    <property type="evidence" value="ECO:0007669"/>
    <property type="project" value="InterPro"/>
</dbReference>
<dbReference type="SUPFAM" id="SSF50494">
    <property type="entry name" value="Trypsin-like serine proteases"/>
    <property type="match status" value="1"/>
</dbReference>
<dbReference type="AlphaFoldDB" id="A0A023ENZ8"/>
<evidence type="ECO:0000259" key="10">
    <source>
        <dbReference type="PROSITE" id="PS50240"/>
    </source>
</evidence>
<proteinExistence type="evidence at transcript level"/>
<evidence type="ECO:0000256" key="1">
    <source>
        <dbReference type="ARBA" id="ARBA00004613"/>
    </source>
</evidence>
<keyword evidence="11" id="KW-0378">Hydrolase</keyword>
<dbReference type="GO" id="GO:0006508">
    <property type="term" value="P:proteolysis"/>
    <property type="evidence" value="ECO:0007669"/>
    <property type="project" value="UniProtKB-KW"/>
</dbReference>
<keyword evidence="2" id="KW-0964">Secreted</keyword>
<evidence type="ECO:0000256" key="8">
    <source>
        <dbReference type="ARBA" id="ARBA00024195"/>
    </source>
</evidence>
<dbReference type="InterPro" id="IPR018114">
    <property type="entry name" value="TRYPSIN_HIS"/>
</dbReference>
<comment type="subcellular location">
    <subcellularLocation>
        <location evidence="1">Secreted</location>
    </subcellularLocation>
</comment>
<dbReference type="FunFam" id="2.40.10.10:FF:000028">
    <property type="entry name" value="Serine protease easter"/>
    <property type="match status" value="1"/>
</dbReference>
<evidence type="ECO:0000256" key="4">
    <source>
        <dbReference type="ARBA" id="ARBA00022729"/>
    </source>
</evidence>
<dbReference type="InterPro" id="IPR051487">
    <property type="entry name" value="Ser/Thr_Proteases_Immune/Dev"/>
</dbReference>
<accession>A0A023ENZ8</accession>
<dbReference type="CDD" id="cd00190">
    <property type="entry name" value="Tryp_SPc"/>
    <property type="match status" value="1"/>
</dbReference>
<keyword evidence="3" id="KW-0399">Innate immunity</keyword>
<dbReference type="VEuPathDB" id="VectorBase:AALFPA_048246"/>
<sequence length="299" mass="32706">MFKRGFTFCVALVGLCLWLEIRADTGGLDAEKLKLLPRYCGFAIYNRVTRGNSTQLFENPWIALLQYAHDDQIEHGCSGALINNRYVLTAAHCLVNRTEFQLLNVRLGEFDKSQYSDCTNAGYDSEKDCAEPADDYDIESIALHPDYDGKTFQNDIGLIRLNRDVTMHDNTSPICLPTESTLRSAAIPKLIARGWGTCGNQTGSSALQASVLTPVDGMECNRAIPGVSVSGDQICATRFTGMDVGGPVAAVMPHSHGAPKFVQLGIASGAMELCERADVPGVYTRVASYMEWILETIRP</sequence>
<dbReference type="GO" id="GO:0045087">
    <property type="term" value="P:innate immune response"/>
    <property type="evidence" value="ECO:0007669"/>
    <property type="project" value="UniProtKB-KW"/>
</dbReference>
<keyword evidence="4 9" id="KW-0732">Signal</keyword>
<dbReference type="InterPro" id="IPR001254">
    <property type="entry name" value="Trypsin_dom"/>
</dbReference>
<organism evidence="11">
    <name type="scientific">Aedes albopictus</name>
    <name type="common">Asian tiger mosquito</name>
    <name type="synonym">Stegomyia albopicta</name>
    <dbReference type="NCBI Taxonomy" id="7160"/>
    <lineage>
        <taxon>Eukaryota</taxon>
        <taxon>Metazoa</taxon>
        <taxon>Ecdysozoa</taxon>
        <taxon>Arthropoda</taxon>
        <taxon>Hexapoda</taxon>
        <taxon>Insecta</taxon>
        <taxon>Pterygota</taxon>
        <taxon>Neoptera</taxon>
        <taxon>Endopterygota</taxon>
        <taxon>Diptera</taxon>
        <taxon>Nematocera</taxon>
        <taxon>Culicoidea</taxon>
        <taxon>Culicidae</taxon>
        <taxon>Culicinae</taxon>
        <taxon>Aedini</taxon>
        <taxon>Aedes</taxon>
        <taxon>Stegomyia</taxon>
    </lineage>
</organism>
<keyword evidence="7" id="KW-0325">Glycoprotein</keyword>
<reference evidence="11" key="1">
    <citation type="journal article" date="2014" name="PLoS Negl. Trop. Dis.">
        <title>Identification and characterization of seminal fluid proteins in the Asian tiger mosquito, Aedes albopictus.</title>
        <authorList>
            <person name="Boes K.E."/>
            <person name="Ribeiro J.M."/>
            <person name="Wong A."/>
            <person name="Harrington L.C."/>
            <person name="Wolfner M.F."/>
            <person name="Sirot L.K."/>
        </authorList>
    </citation>
    <scope>NUCLEOTIDE SEQUENCE</scope>
    <source>
        <tissue evidence="11">Reproductive organs</tissue>
    </source>
</reference>
<keyword evidence="5" id="KW-0391">Immunity</keyword>
<dbReference type="PROSITE" id="PS50240">
    <property type="entry name" value="TRYPSIN_DOM"/>
    <property type="match status" value="1"/>
</dbReference>
<dbReference type="InterPro" id="IPR001314">
    <property type="entry name" value="Peptidase_S1A"/>
</dbReference>
<feature type="chain" id="PRO_5001519810" evidence="9">
    <location>
        <begin position="24"/>
        <end position="299"/>
    </location>
</feature>
<dbReference type="VEuPathDB" id="VectorBase:AALF020198"/>
<dbReference type="SMART" id="SM00020">
    <property type="entry name" value="Tryp_SPc"/>
    <property type="match status" value="1"/>
</dbReference>
<protein>
    <submittedName>
        <fullName evidence="11">Putative clip-domain serine protease</fullName>
    </submittedName>
</protein>